<evidence type="ECO:0000313" key="4">
    <source>
        <dbReference type="EMBL" id="CAK1254944.1"/>
    </source>
</evidence>
<dbReference type="Proteomes" id="UP001314200">
    <property type="component" value="Unassembled WGS sequence"/>
</dbReference>
<comment type="caution">
    <text evidence="4">The sequence shown here is derived from an EMBL/GenBank/DDBJ whole genome shotgun (WGS) entry which is preliminary data.</text>
</comment>
<keyword evidence="2 4" id="KW-0808">Transferase</keyword>
<dbReference type="GO" id="GO:0047265">
    <property type="term" value="F:poly(glycerol-phosphate) alpha-glucosyltransferase activity"/>
    <property type="evidence" value="ECO:0007669"/>
    <property type="project" value="UniProtKB-EC"/>
</dbReference>
<accession>A0ABN9Z062</accession>
<evidence type="ECO:0000256" key="2">
    <source>
        <dbReference type="ARBA" id="ARBA00022679"/>
    </source>
</evidence>
<dbReference type="PANTHER" id="PTHR12526:SF629">
    <property type="entry name" value="TEICHURONIC ACID BIOSYNTHESIS GLYCOSYLTRANSFERASE TUAH-RELATED"/>
    <property type="match status" value="1"/>
</dbReference>
<name>A0ABN9Z062_9LACO</name>
<reference evidence="4 5" key="1">
    <citation type="submission" date="2023-10" db="EMBL/GenBank/DDBJ databases">
        <authorList>
            <person name="Botero Cardona J."/>
        </authorList>
    </citation>
    <scope>NUCLEOTIDE SEQUENCE [LARGE SCALE GENOMIC DNA]</scope>
    <source>
        <strain evidence="4 5">R-82641</strain>
    </source>
</reference>
<protein>
    <submittedName>
        <fullName evidence="4">Glycosyltransferase involved in cell wall bisynthesis (RfaB)</fullName>
        <ecNumber evidence="4">2.4.1.52</ecNumber>
    </submittedName>
</protein>
<dbReference type="InterPro" id="IPR001296">
    <property type="entry name" value="Glyco_trans_1"/>
</dbReference>
<dbReference type="Gene3D" id="3.40.50.2000">
    <property type="entry name" value="Glycogen Phosphorylase B"/>
    <property type="match status" value="3"/>
</dbReference>
<keyword evidence="1 4" id="KW-0328">Glycosyltransferase</keyword>
<evidence type="ECO:0000256" key="1">
    <source>
        <dbReference type="ARBA" id="ARBA00022676"/>
    </source>
</evidence>
<evidence type="ECO:0000313" key="5">
    <source>
        <dbReference type="Proteomes" id="UP001314200"/>
    </source>
</evidence>
<organism evidence="4 5">
    <name type="scientific">Fructobacillus cardui</name>
    <dbReference type="NCBI Taxonomy" id="2893170"/>
    <lineage>
        <taxon>Bacteria</taxon>
        <taxon>Bacillati</taxon>
        <taxon>Bacillota</taxon>
        <taxon>Bacilli</taxon>
        <taxon>Lactobacillales</taxon>
        <taxon>Lactobacillaceae</taxon>
        <taxon>Fructobacillus</taxon>
    </lineage>
</organism>
<proteinExistence type="predicted"/>
<sequence length="514" mass="59972">MFYFLTHMISDKLPGLELAMINRLKIFKYNKQPAKIVTFQYNRFQHLNTKKYEINDNDFINLFDYFQNAISIDSNMFSDNHISKILNKINHTYPDNELIKNNNVIEVYDNRKKKVVEIIFFKNSYDLVSNVKWYNFNNVIVREDGYDSRGFLSITSFFGQNGGVSSESIYNIQGEVIINFYYHEISRGGNIENTSIHLIFHNKEKVFFSIQELASFFYDQLVEIDENAIFIADSSYLVDDSLFGMEKQVKIYEFWHNTFSSTNNQHGNLSDVMVKELSSNKISGYILPTVRGSEELRKRIPKKIPVYNATIAINDHKHPINSNFDSDKIIMVSRIDRQKQIDHAVKAFSLIHKKRPTAKLYIYGYILDKKYNNELLMLIKELGLENTIVFEFYTVNKELMYHNAAVMIMTSQNEGWGMVINEALSYGVPVVSYDTNYGPAEIITNNEDGYIVNVDDYHDLAEKVLYILSNKNIRQYFSQSGIENMKRYNIENIANIWKNLSKKLLLGDSEGRSK</sequence>
<dbReference type="EC" id="2.4.1.52" evidence="4"/>
<keyword evidence="5" id="KW-1185">Reference proteome</keyword>
<evidence type="ECO:0000259" key="3">
    <source>
        <dbReference type="Pfam" id="PF00534"/>
    </source>
</evidence>
<dbReference type="RefSeq" id="WP_338348267.1">
    <property type="nucleotide sequence ID" value="NZ_CAUZLY010000016.1"/>
</dbReference>
<dbReference type="PANTHER" id="PTHR12526">
    <property type="entry name" value="GLYCOSYLTRANSFERASE"/>
    <property type="match status" value="1"/>
</dbReference>
<gene>
    <name evidence="4" type="ORF">R82641_BJNNKPBH_01565</name>
</gene>
<dbReference type="EMBL" id="CAUZLY010000016">
    <property type="protein sequence ID" value="CAK1254944.1"/>
    <property type="molecule type" value="Genomic_DNA"/>
</dbReference>
<dbReference type="SUPFAM" id="SSF53756">
    <property type="entry name" value="UDP-Glycosyltransferase/glycogen phosphorylase"/>
    <property type="match status" value="1"/>
</dbReference>
<dbReference type="Pfam" id="PF00534">
    <property type="entry name" value="Glycos_transf_1"/>
    <property type="match status" value="1"/>
</dbReference>
<feature type="domain" description="Glycosyl transferase family 1" evidence="3">
    <location>
        <begin position="320"/>
        <end position="482"/>
    </location>
</feature>